<dbReference type="Proteomes" id="UP001215280">
    <property type="component" value="Unassembled WGS sequence"/>
</dbReference>
<protein>
    <recommendedName>
        <fullName evidence="3">Alcohol dehydrogenase</fullName>
    </recommendedName>
</protein>
<gene>
    <name evidence="1" type="ORF">DFH07DRAFT_551672</name>
</gene>
<evidence type="ECO:0008006" key="3">
    <source>
        <dbReference type="Google" id="ProtNLM"/>
    </source>
</evidence>
<reference evidence="1" key="1">
    <citation type="submission" date="2023-03" db="EMBL/GenBank/DDBJ databases">
        <title>Massive genome expansion in bonnet fungi (Mycena s.s.) driven by repeated elements and novel gene families across ecological guilds.</title>
        <authorList>
            <consortium name="Lawrence Berkeley National Laboratory"/>
            <person name="Harder C.B."/>
            <person name="Miyauchi S."/>
            <person name="Viragh M."/>
            <person name="Kuo A."/>
            <person name="Thoen E."/>
            <person name="Andreopoulos B."/>
            <person name="Lu D."/>
            <person name="Skrede I."/>
            <person name="Drula E."/>
            <person name="Henrissat B."/>
            <person name="Morin E."/>
            <person name="Kohler A."/>
            <person name="Barry K."/>
            <person name="LaButti K."/>
            <person name="Morin E."/>
            <person name="Salamov A."/>
            <person name="Lipzen A."/>
            <person name="Mereny Z."/>
            <person name="Hegedus B."/>
            <person name="Baldrian P."/>
            <person name="Stursova M."/>
            <person name="Weitz H."/>
            <person name="Taylor A."/>
            <person name="Grigoriev I.V."/>
            <person name="Nagy L.G."/>
            <person name="Martin F."/>
            <person name="Kauserud H."/>
        </authorList>
    </citation>
    <scope>NUCLEOTIDE SEQUENCE</scope>
    <source>
        <strain evidence="1">CBHHK188m</strain>
    </source>
</reference>
<dbReference type="Gene3D" id="3.40.50.720">
    <property type="entry name" value="NAD(P)-binding Rossmann-like Domain"/>
    <property type="match status" value="1"/>
</dbReference>
<name>A0AAD7ITF7_9AGAR</name>
<evidence type="ECO:0000313" key="1">
    <source>
        <dbReference type="EMBL" id="KAJ7750145.1"/>
    </source>
</evidence>
<proteinExistence type="predicted"/>
<keyword evidence="2" id="KW-1185">Reference proteome</keyword>
<organism evidence="1 2">
    <name type="scientific">Mycena maculata</name>
    <dbReference type="NCBI Taxonomy" id="230809"/>
    <lineage>
        <taxon>Eukaryota</taxon>
        <taxon>Fungi</taxon>
        <taxon>Dikarya</taxon>
        <taxon>Basidiomycota</taxon>
        <taxon>Agaricomycotina</taxon>
        <taxon>Agaricomycetes</taxon>
        <taxon>Agaricomycetidae</taxon>
        <taxon>Agaricales</taxon>
        <taxon>Marasmiineae</taxon>
        <taxon>Mycenaceae</taxon>
        <taxon>Mycena</taxon>
    </lineage>
</organism>
<evidence type="ECO:0000313" key="2">
    <source>
        <dbReference type="Proteomes" id="UP001215280"/>
    </source>
</evidence>
<dbReference type="Gene3D" id="3.90.180.10">
    <property type="entry name" value="Medium-chain alcohol dehydrogenases, catalytic domain"/>
    <property type="match status" value="1"/>
</dbReference>
<comment type="caution">
    <text evidence="1">The sequence shown here is derived from an EMBL/GenBank/DDBJ whole genome shotgun (WGS) entry which is preliminary data.</text>
</comment>
<dbReference type="EMBL" id="JARJLG010000083">
    <property type="protein sequence ID" value="KAJ7750145.1"/>
    <property type="molecule type" value="Genomic_DNA"/>
</dbReference>
<dbReference type="AlphaFoldDB" id="A0AAD7ITF7"/>
<sequence>MKPMGGIYPVTISGTDLVLPATLVTRGFKIEGSAMRGQQVEMLEFAGAHKITPIIERFPMTKEGVEASLTKLRAGYMRCRAVLVV</sequence>
<accession>A0AAD7ITF7</accession>